<evidence type="ECO:0000313" key="2">
    <source>
        <dbReference type="Proteomes" id="UP001197795"/>
    </source>
</evidence>
<dbReference type="Proteomes" id="UP001197795">
    <property type="component" value="Unassembled WGS sequence"/>
</dbReference>
<comment type="caution">
    <text evidence="1">The sequence shown here is derived from an EMBL/GenBank/DDBJ whole genome shotgun (WGS) entry which is preliminary data.</text>
</comment>
<dbReference type="EMBL" id="JAJEPV010000001">
    <property type="protein sequence ID" value="MCC2118155.1"/>
    <property type="molecule type" value="Genomic_DNA"/>
</dbReference>
<gene>
    <name evidence="1" type="ORF">LKD75_00880</name>
</gene>
<dbReference type="GeneID" id="57962634"/>
<proteinExistence type="predicted"/>
<keyword evidence="2" id="KW-1185">Reference proteome</keyword>
<sequence length="136" mass="15585">MSTLICSFDGLHDNRVLRYCADFESHSLHMDTKTEAGEKVSVHFTGLLAHWFENVIQDNILFGMDEITVDGFFEQYKDLLDGTIPYSFPACCSIEELRERMDREHIRVFVIDSSLGLCGFVLAQEVELQCQSLLIK</sequence>
<dbReference type="RefSeq" id="WP_003524767.1">
    <property type="nucleotide sequence ID" value="NZ_JAJEPV010000001.1"/>
</dbReference>
<dbReference type="AlphaFoldDB" id="A0AAE3D701"/>
<name>A0AAE3D701_9FIRM</name>
<organism evidence="1 2">
    <name type="scientific">Waltera acetigignens</name>
    <dbReference type="NCBI Taxonomy" id="2981769"/>
    <lineage>
        <taxon>Bacteria</taxon>
        <taxon>Bacillati</taxon>
        <taxon>Bacillota</taxon>
        <taxon>Clostridia</taxon>
        <taxon>Lachnospirales</taxon>
        <taxon>Lachnospiraceae</taxon>
        <taxon>Waltera</taxon>
    </lineage>
</organism>
<evidence type="ECO:0000313" key="1">
    <source>
        <dbReference type="EMBL" id="MCC2118155.1"/>
    </source>
</evidence>
<protein>
    <submittedName>
        <fullName evidence="1">Uncharacterized protein</fullName>
    </submittedName>
</protein>
<accession>A0AAE3D701</accession>
<reference evidence="1 2" key="1">
    <citation type="submission" date="2021-10" db="EMBL/GenBank/DDBJ databases">
        <title>Anaerobic single-cell dispensing facilitates the cultivation of human gut bacteria.</title>
        <authorList>
            <person name="Afrizal A."/>
        </authorList>
    </citation>
    <scope>NUCLEOTIDE SEQUENCE [LARGE SCALE GENOMIC DNA]</scope>
    <source>
        <strain evidence="1 2">CLA-AA-H273</strain>
    </source>
</reference>